<evidence type="ECO:0000256" key="3">
    <source>
        <dbReference type="ARBA" id="ARBA00022525"/>
    </source>
</evidence>
<dbReference type="PANTHER" id="PTHR38340">
    <property type="entry name" value="S-LAYER PROTEIN"/>
    <property type="match status" value="1"/>
</dbReference>
<dbReference type="GO" id="GO:0004222">
    <property type="term" value="F:metalloendopeptidase activity"/>
    <property type="evidence" value="ECO:0007669"/>
    <property type="project" value="InterPro"/>
</dbReference>
<comment type="subcellular location">
    <subcellularLocation>
        <location evidence="1">Secreted</location>
    </subcellularLocation>
</comment>
<dbReference type="InterPro" id="IPR006026">
    <property type="entry name" value="Peptidase_Metallo"/>
</dbReference>
<keyword evidence="4" id="KW-0645">Protease</keyword>
<dbReference type="InterPro" id="IPR011049">
    <property type="entry name" value="Serralysin-like_metalloprot_C"/>
</dbReference>
<keyword evidence="5" id="KW-0479">Metal-binding</keyword>
<dbReference type="SUPFAM" id="SSF55486">
    <property type="entry name" value="Metalloproteases ('zincins'), catalytic domain"/>
    <property type="match status" value="1"/>
</dbReference>
<evidence type="ECO:0000256" key="5">
    <source>
        <dbReference type="ARBA" id="ARBA00022723"/>
    </source>
</evidence>
<reference evidence="10 11" key="1">
    <citation type="journal article" date="2016" name="Biochim. Biophys. Acta">
        <title>Characterization of red-shifted phycobilisomes isolated from the chlorophyll f-containing cyanobacterium Halomicronema hongdechloris.</title>
        <authorList>
            <person name="Li Y."/>
            <person name="Lin Y."/>
            <person name="Garvey C.J."/>
            <person name="Birch D."/>
            <person name="Corkery R.W."/>
            <person name="Loughlin P.C."/>
            <person name="Scheer H."/>
            <person name="Willows R.D."/>
            <person name="Chen M."/>
        </authorList>
    </citation>
    <scope>NUCLEOTIDE SEQUENCE [LARGE SCALE GENOMIC DNA]</scope>
    <source>
        <strain evidence="10 11">C2206</strain>
    </source>
</reference>
<evidence type="ECO:0000256" key="4">
    <source>
        <dbReference type="ARBA" id="ARBA00022670"/>
    </source>
</evidence>
<dbReference type="Gene3D" id="3.40.390.10">
    <property type="entry name" value="Collagenase (Catalytic Domain)"/>
    <property type="match status" value="1"/>
</dbReference>
<protein>
    <submittedName>
        <fullName evidence="10">Iron-regulated protein FrpC</fullName>
    </submittedName>
</protein>
<gene>
    <name evidence="10" type="primary">frpC</name>
    <name evidence="10" type="ORF">XM38_036590</name>
</gene>
<keyword evidence="3" id="KW-0964">Secreted</keyword>
<evidence type="ECO:0000256" key="8">
    <source>
        <dbReference type="SAM" id="MobiDB-lite"/>
    </source>
</evidence>
<evidence type="ECO:0000256" key="2">
    <source>
        <dbReference type="ARBA" id="ARBA00009490"/>
    </source>
</evidence>
<dbReference type="InterPro" id="IPR001818">
    <property type="entry name" value="Pept_M10_metallopeptidase"/>
</dbReference>
<feature type="domain" description="Peptidase metallopeptidase" evidence="9">
    <location>
        <begin position="16"/>
        <end position="193"/>
    </location>
</feature>
<dbReference type="AlphaFoldDB" id="A0A1Z3HQW6"/>
<evidence type="ECO:0000313" key="10">
    <source>
        <dbReference type="EMBL" id="ASC72701.1"/>
    </source>
</evidence>
<dbReference type="SMART" id="SM00235">
    <property type="entry name" value="ZnMc"/>
    <property type="match status" value="1"/>
</dbReference>
<keyword evidence="11" id="KW-1185">Reference proteome</keyword>
<keyword evidence="6" id="KW-0378">Hydrolase</keyword>
<evidence type="ECO:0000256" key="1">
    <source>
        <dbReference type="ARBA" id="ARBA00004613"/>
    </source>
</evidence>
<evidence type="ECO:0000259" key="9">
    <source>
        <dbReference type="SMART" id="SM00235"/>
    </source>
</evidence>
<dbReference type="InterPro" id="IPR001343">
    <property type="entry name" value="Hemolysn_Ca-bd"/>
</dbReference>
<dbReference type="SUPFAM" id="SSF51120">
    <property type="entry name" value="beta-Roll"/>
    <property type="match status" value="3"/>
</dbReference>
<dbReference type="GO" id="GO:0005576">
    <property type="term" value="C:extracellular region"/>
    <property type="evidence" value="ECO:0007669"/>
    <property type="project" value="UniProtKB-SubCell"/>
</dbReference>
<dbReference type="InterPro" id="IPR018511">
    <property type="entry name" value="Hemolysin-typ_Ca-bd_CS"/>
</dbReference>
<dbReference type="InterPro" id="IPR024079">
    <property type="entry name" value="MetalloPept_cat_dom_sf"/>
</dbReference>
<dbReference type="GO" id="GO:0005509">
    <property type="term" value="F:calcium ion binding"/>
    <property type="evidence" value="ECO:0007669"/>
    <property type="project" value="InterPro"/>
</dbReference>
<dbReference type="GO" id="GO:0008270">
    <property type="term" value="F:zinc ion binding"/>
    <property type="evidence" value="ECO:0007669"/>
    <property type="project" value="InterPro"/>
</dbReference>
<name>A0A1Z3HQW6_9CYAN</name>
<feature type="region of interest" description="Disordered" evidence="8">
    <location>
        <begin position="561"/>
        <end position="582"/>
    </location>
</feature>
<dbReference type="RefSeq" id="WP_187329452.1">
    <property type="nucleotide sequence ID" value="NZ_CP021983.2"/>
</dbReference>
<dbReference type="GO" id="GO:0031012">
    <property type="term" value="C:extracellular matrix"/>
    <property type="evidence" value="ECO:0007669"/>
    <property type="project" value="InterPro"/>
</dbReference>
<evidence type="ECO:0000313" key="11">
    <source>
        <dbReference type="Proteomes" id="UP000191901"/>
    </source>
</evidence>
<dbReference type="PANTHER" id="PTHR38340:SF1">
    <property type="entry name" value="S-LAYER PROTEIN"/>
    <property type="match status" value="1"/>
</dbReference>
<dbReference type="KEGG" id="hhg:XM38_036590"/>
<evidence type="ECO:0000256" key="7">
    <source>
        <dbReference type="ARBA" id="ARBA00022833"/>
    </source>
</evidence>
<dbReference type="GO" id="GO:0006508">
    <property type="term" value="P:proteolysis"/>
    <property type="evidence" value="ECO:0007669"/>
    <property type="project" value="UniProtKB-KW"/>
</dbReference>
<sequence>MGFKRSGIHEIDSLLKGKYWNDTGKPVTLTYSYDVTGKDGLNREQRDMIFEALNQWRKVANINFNWVPKGGDLRFKAEDIPGGNVDYKEAVDWWNPFSYGTNKLKHVNIKLGKNLITGKGNDFLEVALHEIGHAIGLKHPGRYDGDKSKGEGPFLAYSQDHNTNTVMSYNHAGSLAVTPMPYDIRAVQYLYGARSFNPFNTRYKFSTIHSYKSEDSRVEFRGRDDKVMKLTIWDSGGEDTLDFSKLAFAPDGYHLDIREGGILATKFNLEKDAFGQYYARDNTKDTKYSDHQYRAASIGTAIAYGTHIENAIGTSSFDEIIGNGRSNRIEGKGGNDIIKGGGGSDTVYGDSGNDRIYADGGHDKAYGGSGDDFIAGWYGNDYLSGGSGSDRIYGDDGHDTVYGGSGNDVIWGESDNPNLNRKFGAGNDKLYGGTGHDEIHGGKGNDLINGDSGNDKLYGNYGDDRIYAGRGDDKVYGSSGDDFIAGWYGDDYLSGGFGDDRIYADDGDDVVRGGFGDDIIWGESDNYKLNQKFVGGNDDLSGEYGHDKIYGGKGNDSVKGGAGNDRLYGQQDHDTIDGGRGEDYLSGGSGNDILVGGDDDDVLRGGTGADMFRFSSLRHGVDQIRDFTQAQGDKLQIVTSGFGGGLVLGLLDASQFVLGSVATNASDRFVYNQNTGSLAFDVDGSGSQAAVQFANLAIGLNLSAGDFVLV</sequence>
<dbReference type="Pfam" id="PF00353">
    <property type="entry name" value="HemolysinCabind"/>
    <property type="match status" value="6"/>
</dbReference>
<dbReference type="PROSITE" id="PS00330">
    <property type="entry name" value="HEMOLYSIN_CALCIUM"/>
    <property type="match status" value="3"/>
</dbReference>
<comment type="similarity">
    <text evidence="2">Belongs to the peptidase M10B family.</text>
</comment>
<evidence type="ECO:0000256" key="6">
    <source>
        <dbReference type="ARBA" id="ARBA00022801"/>
    </source>
</evidence>
<organism evidence="10 11">
    <name type="scientific">Halomicronema hongdechloris C2206</name>
    <dbReference type="NCBI Taxonomy" id="1641165"/>
    <lineage>
        <taxon>Bacteria</taxon>
        <taxon>Bacillati</taxon>
        <taxon>Cyanobacteriota</taxon>
        <taxon>Cyanophyceae</taxon>
        <taxon>Nodosilineales</taxon>
        <taxon>Nodosilineaceae</taxon>
        <taxon>Halomicronema</taxon>
    </lineage>
</organism>
<dbReference type="InterPro" id="IPR050557">
    <property type="entry name" value="RTX_toxin/Mannuronan_C5-epim"/>
</dbReference>
<dbReference type="Proteomes" id="UP000191901">
    <property type="component" value="Chromosome"/>
</dbReference>
<dbReference type="PRINTS" id="PR00313">
    <property type="entry name" value="CABNDNGRPT"/>
</dbReference>
<dbReference type="Pfam" id="PF00413">
    <property type="entry name" value="Peptidase_M10"/>
    <property type="match status" value="1"/>
</dbReference>
<accession>A0A1Z3HQW6</accession>
<dbReference type="Gene3D" id="2.150.10.10">
    <property type="entry name" value="Serralysin-like metalloprotease, C-terminal"/>
    <property type="match status" value="5"/>
</dbReference>
<proteinExistence type="inferred from homology"/>
<dbReference type="EMBL" id="CP021983">
    <property type="protein sequence ID" value="ASC72701.1"/>
    <property type="molecule type" value="Genomic_DNA"/>
</dbReference>
<keyword evidence="7" id="KW-0862">Zinc</keyword>
<feature type="compositionally biased region" description="Basic and acidic residues" evidence="8">
    <location>
        <begin position="571"/>
        <end position="582"/>
    </location>
</feature>